<protein>
    <recommendedName>
        <fullName evidence="3">Antitoxin MazE</fullName>
    </recommendedName>
</protein>
<gene>
    <name evidence="1" type="ORF">LMG3441_03144</name>
</gene>
<name>A0A6S7A7N0_9BURK</name>
<organism evidence="1 2">
    <name type="scientific">Achromobacter kerstersii</name>
    <dbReference type="NCBI Taxonomy" id="1353890"/>
    <lineage>
        <taxon>Bacteria</taxon>
        <taxon>Pseudomonadati</taxon>
        <taxon>Pseudomonadota</taxon>
        <taxon>Betaproteobacteria</taxon>
        <taxon>Burkholderiales</taxon>
        <taxon>Alcaligenaceae</taxon>
        <taxon>Achromobacter</taxon>
    </lineage>
</organism>
<dbReference type="InterPro" id="IPR021558">
    <property type="entry name" value="MazE-like"/>
</dbReference>
<dbReference type="RefSeq" id="WP_175170283.1">
    <property type="nucleotide sequence ID" value="NZ_CADIJQ010000004.1"/>
</dbReference>
<evidence type="ECO:0000313" key="1">
    <source>
        <dbReference type="EMBL" id="CAB3711248.1"/>
    </source>
</evidence>
<accession>A0A6S7A7N0</accession>
<dbReference type="Pfam" id="PF11455">
    <property type="entry name" value="MazE-like"/>
    <property type="match status" value="1"/>
</dbReference>
<reference evidence="1 2" key="1">
    <citation type="submission" date="2020-04" db="EMBL/GenBank/DDBJ databases">
        <authorList>
            <person name="De Canck E."/>
        </authorList>
    </citation>
    <scope>NUCLEOTIDE SEQUENCE [LARGE SCALE GENOMIC DNA]</scope>
    <source>
        <strain evidence="1 2">LMG 3441</strain>
    </source>
</reference>
<sequence length="74" mass="8351">MGASITNARVQKHRDALRRAGLRPVQIWVPDTRRPGFAEECRSQSLAVAESDKADEQLERLMDEAVAEVDGWME</sequence>
<dbReference type="EMBL" id="CADIJQ010000004">
    <property type="protein sequence ID" value="CAB3711248.1"/>
    <property type="molecule type" value="Genomic_DNA"/>
</dbReference>
<evidence type="ECO:0008006" key="3">
    <source>
        <dbReference type="Google" id="ProtNLM"/>
    </source>
</evidence>
<dbReference type="AlphaFoldDB" id="A0A6S7A7N0"/>
<evidence type="ECO:0000313" key="2">
    <source>
        <dbReference type="Proteomes" id="UP000494269"/>
    </source>
</evidence>
<keyword evidence="2" id="KW-1185">Reference proteome</keyword>
<proteinExistence type="predicted"/>
<dbReference type="Proteomes" id="UP000494269">
    <property type="component" value="Unassembled WGS sequence"/>
</dbReference>